<protein>
    <submittedName>
        <fullName evidence="1">Uncharacterized protein</fullName>
    </submittedName>
</protein>
<sequence>MSRVIQLVHATAANVLSQPPNTSPFSVPFLPSSLLLNPNQKWRQRMLLATNNSPPKRWESQYQ</sequence>
<reference evidence="1" key="1">
    <citation type="submission" date="2019-09" db="EMBL/GenBank/DDBJ databases">
        <title>Draft genome information of white flower Hibiscus syriacus.</title>
        <authorList>
            <person name="Kim Y.-M."/>
        </authorList>
    </citation>
    <scope>NUCLEOTIDE SEQUENCE [LARGE SCALE GENOMIC DNA]</scope>
    <source>
        <strain evidence="1">YM2019G1</strain>
    </source>
</reference>
<evidence type="ECO:0000313" key="1">
    <source>
        <dbReference type="EMBL" id="KAE8662605.1"/>
    </source>
</evidence>
<organism evidence="1 2">
    <name type="scientific">Hibiscus syriacus</name>
    <name type="common">Rose of Sharon</name>
    <dbReference type="NCBI Taxonomy" id="106335"/>
    <lineage>
        <taxon>Eukaryota</taxon>
        <taxon>Viridiplantae</taxon>
        <taxon>Streptophyta</taxon>
        <taxon>Embryophyta</taxon>
        <taxon>Tracheophyta</taxon>
        <taxon>Spermatophyta</taxon>
        <taxon>Magnoliopsida</taxon>
        <taxon>eudicotyledons</taxon>
        <taxon>Gunneridae</taxon>
        <taxon>Pentapetalae</taxon>
        <taxon>rosids</taxon>
        <taxon>malvids</taxon>
        <taxon>Malvales</taxon>
        <taxon>Malvaceae</taxon>
        <taxon>Malvoideae</taxon>
        <taxon>Hibiscus</taxon>
    </lineage>
</organism>
<comment type="caution">
    <text evidence="1">The sequence shown here is derived from an EMBL/GenBank/DDBJ whole genome shotgun (WGS) entry which is preliminary data.</text>
</comment>
<dbReference type="EMBL" id="VEPZ02001699">
    <property type="protein sequence ID" value="KAE8662605.1"/>
    <property type="molecule type" value="Genomic_DNA"/>
</dbReference>
<proteinExistence type="predicted"/>
<name>A0A6A2X650_HIBSY</name>
<accession>A0A6A2X650</accession>
<gene>
    <name evidence="1" type="ORF">F3Y22_tig00113279pilonHSYRG00076</name>
</gene>
<keyword evidence="2" id="KW-1185">Reference proteome</keyword>
<dbReference type="AlphaFoldDB" id="A0A6A2X650"/>
<evidence type="ECO:0000313" key="2">
    <source>
        <dbReference type="Proteomes" id="UP000436088"/>
    </source>
</evidence>
<dbReference type="Proteomes" id="UP000436088">
    <property type="component" value="Unassembled WGS sequence"/>
</dbReference>